<name>A0A1M7GXX1_9FLAO</name>
<evidence type="ECO:0000256" key="1">
    <source>
        <dbReference type="SAM" id="SignalP"/>
    </source>
</evidence>
<feature type="domain" description="DUF6443" evidence="2">
    <location>
        <begin position="30"/>
        <end position="156"/>
    </location>
</feature>
<sequence>MKKISIFIYFFVSALFYAQSLSNTENYTYSRTYLEPVTTEQPGAQQQQTVQYFDGLGRSKQNIGIKASPLGKDIVIPITYDNLGRPSKSYLPLPVDSQNGAYIPSAGENSVNAYYNVSNAFSEVAYENSPLGRIEKSAAPGSEWQLSGSHTPKAEYLSNAVSEVKRFKVAITWNPSLQINDAVLNFAANDAYTTNGYYNANTLYKSVSKDEDGNESHSFTNSLGQTILVRKINVKENGAVENLDTYYVYDDFGNLSFMIPPKAAIASTGAEIQSLLNPLCYQYKYDKYNRLAEKKLPGKGWEYFVYDKQNRQVLGQDANLRTSVNNFGKPGWMFTKYDAFGRIVYSGFFANTASRIAMQTALNNMSANANNNETVSTSPFTQNNINVYYTKEAFPTGSMTILTVNYYDEYPEGAPQRPDQIQNQPVLASASTLITSNGLASVRSTKALPTIIYTKNIENDSWSSDAIWYDQLGRTIGSYSKNHLGGVTRTEALLDFSGKTQLAFTYHSKSTANTEVTVKDRYTYSPQGYLLKHYQQVDSGMEELLSDYTYNDLGQVINKKVGNNLQSIDYTYNIRGWLTGINAGDINNMGSKLFAYKIKYNMVEGAETPNNEYPGLKVKPKFNGSISEIDWKVAGENILKRYGYSYDGTERLRAGFYQNEMNPYLKEYSEIVDYDKNGNISALKRTANSSAGTAIAIDDLTYIYDGNRLSTVTDYSQNYAGYPSLSGIPIDYDSNGNMTSQKDKGILQIKYNHLNLPSSVTYDTTYIIQEKNGTSAERNYNTQYIYSADGTKLKTEYTYYSSKSEMPLKRVSEYLNGFQYEDGGLQFFINEEGYYDYAQKKYIYNYVDHLGNVRVSYARNSSGSAEIIEENHYYPFGLRHNASTLVTKPYRKKYNGKELQENGMLDYGWRQYMPELGRWNGMDQLSESYHSASPYAYVMNNPVNMFDPDGRVSEDWVMSFYHNSQSGYDTSWSNTGSGFASNWGGNMSYEGTPTNFSFGGTSTGIGNGPDGGIFIQIPNIELQGKSSFFWGLQIQSHVNKYMEWWNAKSDFAWDRILNSGRYNDHGINFIGGAGDPVGLFDVAGQILSTWEPENRYLAMGAAIIGAVALRKPGLITAEERVIVGNGGNYVTSMNIIREVQKGEKISDLVSLLQNRTLATGVEHAVVKLGKNSVAPGARVIVSGGPHGISFGAGEVKTIFGHTHPFVTGASAADFKALEILNQSRQYIIEGFNSPFMIRKPK</sequence>
<dbReference type="Proteomes" id="UP000184069">
    <property type="component" value="Unassembled WGS sequence"/>
</dbReference>
<keyword evidence="1" id="KW-0732">Signal</keyword>
<evidence type="ECO:0000313" key="3">
    <source>
        <dbReference type="EMBL" id="SHM20986.1"/>
    </source>
</evidence>
<dbReference type="RefSeq" id="WP_083188844.1">
    <property type="nucleotide sequence ID" value="NZ_FRBM01000011.1"/>
</dbReference>
<feature type="signal peptide" evidence="1">
    <location>
        <begin position="1"/>
        <end position="18"/>
    </location>
</feature>
<dbReference type="InterPro" id="IPR022385">
    <property type="entry name" value="Rhs_assc_core"/>
</dbReference>
<organism evidence="3 4">
    <name type="scientific">Chryseobacterium contaminans</name>
    <dbReference type="NCBI Taxonomy" id="1423959"/>
    <lineage>
        <taxon>Bacteria</taxon>
        <taxon>Pseudomonadati</taxon>
        <taxon>Bacteroidota</taxon>
        <taxon>Flavobacteriia</taxon>
        <taxon>Flavobacteriales</taxon>
        <taxon>Weeksellaceae</taxon>
        <taxon>Chryseobacterium group</taxon>
        <taxon>Chryseobacterium</taxon>
    </lineage>
</organism>
<dbReference type="InterPro" id="IPR045619">
    <property type="entry name" value="DUF6443"/>
</dbReference>
<gene>
    <name evidence="3" type="ORF">SAMN05444407_1113</name>
</gene>
<reference evidence="3 4" key="1">
    <citation type="submission" date="2016-11" db="EMBL/GenBank/DDBJ databases">
        <authorList>
            <person name="Jaros S."/>
            <person name="Januszkiewicz K."/>
            <person name="Wedrychowicz H."/>
        </authorList>
    </citation>
    <scope>NUCLEOTIDE SEQUENCE [LARGE SCALE GENOMIC DNA]</scope>
    <source>
        <strain evidence="3 4">DSM 27621</strain>
    </source>
</reference>
<accession>A0A1M7GXX1</accession>
<dbReference type="NCBIfam" id="TIGR03696">
    <property type="entry name" value="Rhs_assc_core"/>
    <property type="match status" value="1"/>
</dbReference>
<proteinExistence type="predicted"/>
<dbReference type="EMBL" id="FRBM01000011">
    <property type="protein sequence ID" value="SHM20986.1"/>
    <property type="molecule type" value="Genomic_DNA"/>
</dbReference>
<evidence type="ECO:0000313" key="4">
    <source>
        <dbReference type="Proteomes" id="UP000184069"/>
    </source>
</evidence>
<protein>
    <submittedName>
        <fullName evidence="3">RHS repeat-associated core domain-containing protein</fullName>
    </submittedName>
</protein>
<dbReference type="OrthoDB" id="2972467at2"/>
<dbReference type="STRING" id="1423959.SAMN05444407_1113"/>
<evidence type="ECO:0000259" key="2">
    <source>
        <dbReference type="Pfam" id="PF20041"/>
    </source>
</evidence>
<dbReference type="AlphaFoldDB" id="A0A1M7GXX1"/>
<feature type="chain" id="PRO_5012884307" evidence="1">
    <location>
        <begin position="19"/>
        <end position="1241"/>
    </location>
</feature>
<dbReference type="Pfam" id="PF20041">
    <property type="entry name" value="DUF6443"/>
    <property type="match status" value="1"/>
</dbReference>
<dbReference type="Gene3D" id="2.180.10.10">
    <property type="entry name" value="RHS repeat-associated core"/>
    <property type="match status" value="1"/>
</dbReference>